<dbReference type="STRING" id="390807.SAMN04488095_3551"/>
<dbReference type="PANTHER" id="PTHR46211:SF1">
    <property type="entry name" value="GLYCEROPHOSPHODIESTER PHOSPHODIESTERASE, CYTOPLASMIC"/>
    <property type="match status" value="1"/>
</dbReference>
<dbReference type="PROSITE" id="PS51704">
    <property type="entry name" value="GP_PDE"/>
    <property type="match status" value="1"/>
</dbReference>
<dbReference type="Pfam" id="PF03009">
    <property type="entry name" value="GDPD"/>
    <property type="match status" value="1"/>
</dbReference>
<gene>
    <name evidence="2" type="ORF">SAMN04488095_3551</name>
</gene>
<dbReference type="GO" id="GO:0006629">
    <property type="term" value="P:lipid metabolic process"/>
    <property type="evidence" value="ECO:0007669"/>
    <property type="project" value="InterPro"/>
</dbReference>
<dbReference type="EMBL" id="FORA01000006">
    <property type="protein sequence ID" value="SFJ74841.1"/>
    <property type="molecule type" value="Genomic_DNA"/>
</dbReference>
<dbReference type="OrthoDB" id="384721at2"/>
<dbReference type="RefSeq" id="WP_092784148.1">
    <property type="nucleotide sequence ID" value="NZ_FORA01000006.1"/>
</dbReference>
<keyword evidence="3" id="KW-1185">Reference proteome</keyword>
<evidence type="ECO:0000313" key="2">
    <source>
        <dbReference type="EMBL" id="SFJ74841.1"/>
    </source>
</evidence>
<dbReference type="GO" id="GO:0008081">
    <property type="term" value="F:phosphoric diester hydrolase activity"/>
    <property type="evidence" value="ECO:0007669"/>
    <property type="project" value="InterPro"/>
</dbReference>
<accession>A0A1I3TZ62</accession>
<dbReference type="AlphaFoldDB" id="A0A1I3TZ62"/>
<sequence>MKLPDSFLSPGYIAHRGLHDRADGRPENSMAAFQAAIDRGFAIELDVQPSSDGVPMAFHDYKLERLTAQTGWTHDKSATELSGITLSGGPAGVPRLSEVLTLVAGRVPLLIEIKDRDGEMGTNVGPVETAVMAALAGYDGDVAVMSFNPHSVACFQREAPHLPRGIVTSGYRTKGWKELSEPVRDHLRDIPDFDRVGACFISHEVAELGMPRVAELKAQGVPILCWTVKSAAQEAEARKVADAVTFEGYLP</sequence>
<reference evidence="2 3" key="1">
    <citation type="submission" date="2016-10" db="EMBL/GenBank/DDBJ databases">
        <authorList>
            <person name="de Groot N.N."/>
        </authorList>
    </citation>
    <scope>NUCLEOTIDE SEQUENCE [LARGE SCALE GENOMIC DNA]</scope>
    <source>
        <strain evidence="2 3">DSM 19073</strain>
    </source>
</reference>
<protein>
    <submittedName>
        <fullName evidence="2">Glycerophosphoryl diester phosphodiesterase</fullName>
    </submittedName>
</protein>
<evidence type="ECO:0000313" key="3">
    <source>
        <dbReference type="Proteomes" id="UP000199110"/>
    </source>
</evidence>
<dbReference type="SUPFAM" id="SSF51695">
    <property type="entry name" value="PLC-like phosphodiesterases"/>
    <property type="match status" value="1"/>
</dbReference>
<name>A0A1I3TZ62_9RHOB</name>
<proteinExistence type="predicted"/>
<feature type="domain" description="GP-PDE" evidence="1">
    <location>
        <begin position="10"/>
        <end position="251"/>
    </location>
</feature>
<evidence type="ECO:0000259" key="1">
    <source>
        <dbReference type="PROSITE" id="PS51704"/>
    </source>
</evidence>
<dbReference type="InterPro" id="IPR030395">
    <property type="entry name" value="GP_PDE_dom"/>
</dbReference>
<dbReference type="InterPro" id="IPR017946">
    <property type="entry name" value="PLC-like_Pdiesterase_TIM-brl"/>
</dbReference>
<dbReference type="Gene3D" id="3.20.20.190">
    <property type="entry name" value="Phosphatidylinositol (PI) phosphodiesterase"/>
    <property type="match status" value="1"/>
</dbReference>
<dbReference type="Proteomes" id="UP000199110">
    <property type="component" value="Unassembled WGS sequence"/>
</dbReference>
<organism evidence="2 3">
    <name type="scientific">Jannaschia pohangensis</name>
    <dbReference type="NCBI Taxonomy" id="390807"/>
    <lineage>
        <taxon>Bacteria</taxon>
        <taxon>Pseudomonadati</taxon>
        <taxon>Pseudomonadota</taxon>
        <taxon>Alphaproteobacteria</taxon>
        <taxon>Rhodobacterales</taxon>
        <taxon>Roseobacteraceae</taxon>
        <taxon>Jannaschia</taxon>
    </lineage>
</organism>
<dbReference type="PANTHER" id="PTHR46211">
    <property type="entry name" value="GLYCEROPHOSPHORYL DIESTER PHOSPHODIESTERASE"/>
    <property type="match status" value="1"/>
</dbReference>